<evidence type="ECO:0000313" key="2">
    <source>
        <dbReference type="EMBL" id="MBB6055817.1"/>
    </source>
</evidence>
<accession>A0A841GE05</accession>
<dbReference type="AlphaFoldDB" id="A0A841GE05"/>
<evidence type="ECO:0000313" key="3">
    <source>
        <dbReference type="Proteomes" id="UP000585721"/>
    </source>
</evidence>
<evidence type="ECO:0008006" key="4">
    <source>
        <dbReference type="Google" id="ProtNLM"/>
    </source>
</evidence>
<feature type="chain" id="PRO_5032753313" description="Porin" evidence="1">
    <location>
        <begin position="22"/>
        <end position="429"/>
    </location>
</feature>
<sequence>MKAVIAALPVLLAMFPSDVPAEDFSFDASEYEKKTFEFSGYAEAKQEALDLQPERAAYTLNYPDEPPRDWLYRSTGTLDLAGTLNLTNTIVNLHGQAFYAQDAFASSHDYDKIMDGGIRWSPASDFSMDMGKRVQRWGKGYAWNPVGFIERPKDPSDPQTVREGFNMLSLDWTKTGEGVIRTMTFTPVIVPTYDELNPDFGSEEYLNPAAKLYLLAWDTDIDLMWLGEGARPQSIGFDFSRNITTNLEVHGEWAHQYGVTQNYLQPSGGMMSQNRNTDSYLLGIRYLTEREVTWIAEYYHNGRGYTASELDTYYRLLDTATAPDATPAQSAKARQLQQSGYGKANTGENYLYLRASISEPFNWLYTTPAVTLISHLDDNSFQITPEISYTGLPDTEIRARAMIFTREQRTEFGEKLSRFRFEIYARYYF</sequence>
<keyword evidence="3" id="KW-1185">Reference proteome</keyword>
<comment type="caution">
    <text evidence="2">The sequence shown here is derived from an EMBL/GenBank/DDBJ whole genome shotgun (WGS) entry which is preliminary data.</text>
</comment>
<dbReference type="Proteomes" id="UP000585721">
    <property type="component" value="Unassembled WGS sequence"/>
</dbReference>
<evidence type="ECO:0000256" key="1">
    <source>
        <dbReference type="SAM" id="SignalP"/>
    </source>
</evidence>
<reference evidence="2 3" key="1">
    <citation type="submission" date="2020-08" db="EMBL/GenBank/DDBJ databases">
        <title>Genomic Encyclopedia of Type Strains, Phase IV (KMG-IV): sequencing the most valuable type-strain genomes for metagenomic binning, comparative biology and taxonomic classification.</title>
        <authorList>
            <person name="Goeker M."/>
        </authorList>
    </citation>
    <scope>NUCLEOTIDE SEQUENCE [LARGE SCALE GENOMIC DNA]</scope>
    <source>
        <strain evidence="2 3">DSM 22975</strain>
    </source>
</reference>
<dbReference type="RefSeq" id="WP_188026559.1">
    <property type="nucleotide sequence ID" value="NZ_JACHGR010000005.1"/>
</dbReference>
<dbReference type="EMBL" id="JACHGR010000005">
    <property type="protein sequence ID" value="MBB6055817.1"/>
    <property type="molecule type" value="Genomic_DNA"/>
</dbReference>
<organism evidence="2 3">
    <name type="scientific">Tolumonas osonensis</name>
    <dbReference type="NCBI Taxonomy" id="675874"/>
    <lineage>
        <taxon>Bacteria</taxon>
        <taxon>Pseudomonadati</taxon>
        <taxon>Pseudomonadota</taxon>
        <taxon>Gammaproteobacteria</taxon>
        <taxon>Aeromonadales</taxon>
        <taxon>Aeromonadaceae</taxon>
        <taxon>Tolumonas</taxon>
    </lineage>
</organism>
<proteinExistence type="predicted"/>
<protein>
    <recommendedName>
        <fullName evidence="4">Porin</fullName>
    </recommendedName>
</protein>
<keyword evidence="1" id="KW-0732">Signal</keyword>
<name>A0A841GE05_9GAMM</name>
<gene>
    <name evidence="2" type="ORF">HNR75_001735</name>
</gene>
<feature type="signal peptide" evidence="1">
    <location>
        <begin position="1"/>
        <end position="21"/>
    </location>
</feature>